<organism evidence="1 2">
    <name type="scientific">Mycobacterium tuberculosis</name>
    <dbReference type="NCBI Taxonomy" id="1773"/>
    <lineage>
        <taxon>Bacteria</taxon>
        <taxon>Bacillati</taxon>
        <taxon>Actinomycetota</taxon>
        <taxon>Actinomycetes</taxon>
        <taxon>Mycobacteriales</taxon>
        <taxon>Mycobacteriaceae</taxon>
        <taxon>Mycobacterium</taxon>
        <taxon>Mycobacterium tuberculosis complex</taxon>
    </lineage>
</organism>
<name>A0A655JJW9_MYCTX</name>
<proteinExistence type="predicted"/>
<dbReference type="AlphaFoldDB" id="A0A655JJW9"/>
<accession>A0A655JJW9</accession>
<evidence type="ECO:0000313" key="1">
    <source>
        <dbReference type="EMBL" id="COX06071.1"/>
    </source>
</evidence>
<sequence length="70" mass="7088">MIAPAPPVNEYLENGSLIRWNASSSAPTITANSPLAAAAAPPLTGASTMWIPCGLSFSARSTAVVSAMVE</sequence>
<evidence type="ECO:0000313" key="2">
    <source>
        <dbReference type="Proteomes" id="UP000044938"/>
    </source>
</evidence>
<dbReference type="Proteomes" id="UP000044938">
    <property type="component" value="Unassembled WGS sequence"/>
</dbReference>
<protein>
    <submittedName>
        <fullName evidence="1">Uncharacterized protein</fullName>
    </submittedName>
</protein>
<reference evidence="1 2" key="1">
    <citation type="submission" date="2015-03" db="EMBL/GenBank/DDBJ databases">
        <authorList>
            <consortium name="Pathogen Informatics"/>
        </authorList>
    </citation>
    <scope>NUCLEOTIDE SEQUENCE [LARGE SCALE GENOMIC DNA]</scope>
    <source>
        <strain evidence="1 2">M09401471</strain>
    </source>
</reference>
<gene>
    <name evidence="1" type="ORF">ERS007720_03831</name>
</gene>
<dbReference type="EMBL" id="CSAJ01000683">
    <property type="protein sequence ID" value="COX06071.1"/>
    <property type="molecule type" value="Genomic_DNA"/>
</dbReference>